<keyword evidence="1" id="KW-0472">Membrane</keyword>
<evidence type="ECO:0000313" key="4">
    <source>
        <dbReference type="Proteomes" id="UP000252985"/>
    </source>
</evidence>
<keyword evidence="5" id="KW-1185">Reference proteome</keyword>
<name>A0A345DYG6_9EURY</name>
<evidence type="ECO:0000313" key="3">
    <source>
        <dbReference type="EMBL" id="AXG11460.1"/>
    </source>
</evidence>
<dbReference type="EMBL" id="CP031148">
    <property type="protein sequence ID" value="AXG11460.1"/>
    <property type="molecule type" value="Genomic_DNA"/>
</dbReference>
<dbReference type="Proteomes" id="UP000252985">
    <property type="component" value="Chromosome"/>
</dbReference>
<dbReference type="GeneID" id="37288759"/>
<proteinExistence type="predicted"/>
<accession>A0A345DYG6</accession>
<reference evidence="2 5" key="2">
    <citation type="submission" date="2018-07" db="EMBL/GenBank/DDBJ databases">
        <title>Genome sequences of Haloplanus sp. CBA1113.</title>
        <authorList>
            <person name="Kim Y.B."/>
            <person name="Roh S.W."/>
        </authorList>
    </citation>
    <scope>NUCLEOTIDE SEQUENCE [LARGE SCALE GENOMIC DNA]</scope>
    <source>
        <strain evidence="2 5">CBA1113</strain>
    </source>
</reference>
<dbReference type="Proteomes" id="UP000253273">
    <property type="component" value="Chromosome"/>
</dbReference>
<accession>A0A345EGY8</accession>
<gene>
    <name evidence="3" type="ORF">DU484_17235</name>
    <name evidence="2" type="ORF">DU500_00275</name>
</gene>
<dbReference type="KEGG" id="haj:DU500_00275"/>
<dbReference type="AlphaFoldDB" id="A0A345DYG6"/>
<dbReference type="KEGG" id="haq:DU484_17235"/>
<keyword evidence="1" id="KW-0812">Transmembrane</keyword>
<reference evidence="3 4" key="1">
    <citation type="submission" date="2018-07" db="EMBL/GenBank/DDBJ databases">
        <title>Genome sequences of Haloplanus sp. CBA1112.</title>
        <authorList>
            <person name="Kim Y.B."/>
            <person name="Roh S.W."/>
        </authorList>
    </citation>
    <scope>NUCLEOTIDE SEQUENCE [LARGE SCALE GENOMIC DNA]</scope>
    <source>
        <strain evidence="3 4">CBA1112</strain>
    </source>
</reference>
<dbReference type="EMBL" id="CP031150">
    <property type="protein sequence ID" value="AXG04988.1"/>
    <property type="molecule type" value="Genomic_DNA"/>
</dbReference>
<feature type="transmembrane region" description="Helical" evidence="1">
    <location>
        <begin position="46"/>
        <end position="70"/>
    </location>
</feature>
<feature type="transmembrane region" description="Helical" evidence="1">
    <location>
        <begin position="20"/>
        <end position="40"/>
    </location>
</feature>
<evidence type="ECO:0000313" key="5">
    <source>
        <dbReference type="Proteomes" id="UP000253273"/>
    </source>
</evidence>
<organism evidence="2 5">
    <name type="scientific">Haloplanus rubicundus</name>
    <dbReference type="NCBI Taxonomy" id="1547898"/>
    <lineage>
        <taxon>Archaea</taxon>
        <taxon>Methanobacteriati</taxon>
        <taxon>Methanobacteriota</taxon>
        <taxon>Stenosarchaea group</taxon>
        <taxon>Halobacteria</taxon>
        <taxon>Halobacteriales</taxon>
        <taxon>Haloferacaceae</taxon>
        <taxon>Haloplanus</taxon>
    </lineage>
</organism>
<dbReference type="RefSeq" id="WP_114584143.1">
    <property type="nucleotide sequence ID" value="NZ_CP031148.1"/>
</dbReference>
<evidence type="ECO:0000313" key="2">
    <source>
        <dbReference type="EMBL" id="AXG04988.1"/>
    </source>
</evidence>
<keyword evidence="1" id="KW-1133">Transmembrane helix</keyword>
<sequence>MTTLKRTPGPAARSAFRLGILAAGIVGLAALGAGYLGGVLTTTTALYVLFALFPIYLVLVASVLSVWLGYDKDATDLRPVYR</sequence>
<protein>
    <submittedName>
        <fullName evidence="2">Uncharacterized protein</fullName>
    </submittedName>
</protein>
<evidence type="ECO:0000256" key="1">
    <source>
        <dbReference type="SAM" id="Phobius"/>
    </source>
</evidence>